<dbReference type="AlphaFoldDB" id="A0A8T0NCT8"/>
<dbReference type="EMBL" id="CM029053">
    <property type="protein sequence ID" value="KAG2547210.1"/>
    <property type="molecule type" value="Genomic_DNA"/>
</dbReference>
<proteinExistence type="predicted"/>
<evidence type="ECO:0000259" key="1">
    <source>
        <dbReference type="Pfam" id="PF07762"/>
    </source>
</evidence>
<dbReference type="Proteomes" id="UP000823388">
    <property type="component" value="Chromosome 9K"/>
</dbReference>
<gene>
    <name evidence="2" type="ORF">PVAP13_9KG072700</name>
</gene>
<accession>A0A8T0NCT8</accession>
<feature type="non-terminal residue" evidence="2">
    <location>
        <position position="1"/>
    </location>
</feature>
<dbReference type="PANTHER" id="PTHR33074">
    <property type="entry name" value="EXPRESSED PROTEIN-RELATED"/>
    <property type="match status" value="1"/>
</dbReference>
<sequence length="308" mass="34391">PQPPPPADPPCPSPELPPLHATDHPAWVLFDTLPHIGRCDNAAAAARALTSAGDLIEVSLTLSEPPALSQCFVHCPGLADDVFIGQPRVTGAEGALLLMRVIFADRNGQGKLTDVFVYRAGPGEPLLQLLPRPYPDGIYYRCIGILPCGDARSRHYLVVIPEMRFQARRWEGYHLRVYSSETESWSTKVAQVADDMETDYCNLASHEPTKVVSFGRGLLGWIDLRFGILLCNVVEKDPEVRLIQLPELLPTNRADFGVDLDGDMPSLRQIRDVTYKNGRIRMIEVEFPDLDDINMDFRWRATVFETMA</sequence>
<reference evidence="2" key="1">
    <citation type="submission" date="2020-05" db="EMBL/GenBank/DDBJ databases">
        <title>WGS assembly of Panicum virgatum.</title>
        <authorList>
            <person name="Lovell J.T."/>
            <person name="Jenkins J."/>
            <person name="Shu S."/>
            <person name="Juenger T.E."/>
            <person name="Schmutz J."/>
        </authorList>
    </citation>
    <scope>NUCLEOTIDE SEQUENCE</scope>
    <source>
        <strain evidence="2">AP13</strain>
    </source>
</reference>
<organism evidence="2 3">
    <name type="scientific">Panicum virgatum</name>
    <name type="common">Blackwell switchgrass</name>
    <dbReference type="NCBI Taxonomy" id="38727"/>
    <lineage>
        <taxon>Eukaryota</taxon>
        <taxon>Viridiplantae</taxon>
        <taxon>Streptophyta</taxon>
        <taxon>Embryophyta</taxon>
        <taxon>Tracheophyta</taxon>
        <taxon>Spermatophyta</taxon>
        <taxon>Magnoliopsida</taxon>
        <taxon>Liliopsida</taxon>
        <taxon>Poales</taxon>
        <taxon>Poaceae</taxon>
        <taxon>PACMAD clade</taxon>
        <taxon>Panicoideae</taxon>
        <taxon>Panicodae</taxon>
        <taxon>Paniceae</taxon>
        <taxon>Panicinae</taxon>
        <taxon>Panicum</taxon>
        <taxon>Panicum sect. Hiantes</taxon>
    </lineage>
</organism>
<protein>
    <recommendedName>
        <fullName evidence="1">DUF1618 domain-containing protein</fullName>
    </recommendedName>
</protein>
<name>A0A8T0NCT8_PANVG</name>
<dbReference type="PANTHER" id="PTHR33074:SF127">
    <property type="entry name" value="OS04G0388000 PROTEIN"/>
    <property type="match status" value="1"/>
</dbReference>
<keyword evidence="3" id="KW-1185">Reference proteome</keyword>
<evidence type="ECO:0000313" key="3">
    <source>
        <dbReference type="Proteomes" id="UP000823388"/>
    </source>
</evidence>
<evidence type="ECO:0000313" key="2">
    <source>
        <dbReference type="EMBL" id="KAG2547210.1"/>
    </source>
</evidence>
<dbReference type="Pfam" id="PF07762">
    <property type="entry name" value="DUF1618"/>
    <property type="match status" value="1"/>
</dbReference>
<comment type="caution">
    <text evidence="2">The sequence shown here is derived from an EMBL/GenBank/DDBJ whole genome shotgun (WGS) entry which is preliminary data.</text>
</comment>
<feature type="domain" description="DUF1618" evidence="1">
    <location>
        <begin position="221"/>
        <end position="305"/>
    </location>
</feature>
<dbReference type="InterPro" id="IPR011676">
    <property type="entry name" value="DUF1618"/>
</dbReference>